<dbReference type="EnsemblPlants" id="TuG1812G0500002165.01.T02">
    <property type="protein sequence ID" value="TuG1812G0500002165.01.T02"/>
    <property type="gene ID" value="TuG1812G0500002165.01"/>
</dbReference>
<reference evidence="2" key="3">
    <citation type="submission" date="2022-06" db="UniProtKB">
        <authorList>
            <consortium name="EnsemblPlants"/>
        </authorList>
    </citation>
    <scope>IDENTIFICATION</scope>
</reference>
<evidence type="ECO:0000313" key="2">
    <source>
        <dbReference type="EnsemblPlants" id="TuG1812G0500002165.01.T02"/>
    </source>
</evidence>
<dbReference type="Proteomes" id="UP000015106">
    <property type="component" value="Chromosome 5"/>
</dbReference>
<proteinExistence type="predicted"/>
<reference evidence="2" key="2">
    <citation type="submission" date="2018-03" db="EMBL/GenBank/DDBJ databases">
        <title>The Triticum urartu genome reveals the dynamic nature of wheat genome evolution.</title>
        <authorList>
            <person name="Ling H."/>
            <person name="Ma B."/>
            <person name="Shi X."/>
            <person name="Liu H."/>
            <person name="Dong L."/>
            <person name="Sun H."/>
            <person name="Cao Y."/>
            <person name="Gao Q."/>
            <person name="Zheng S."/>
            <person name="Li Y."/>
            <person name="Yu Y."/>
            <person name="Du H."/>
            <person name="Qi M."/>
            <person name="Li Y."/>
            <person name="Yu H."/>
            <person name="Cui Y."/>
            <person name="Wang N."/>
            <person name="Chen C."/>
            <person name="Wu H."/>
            <person name="Zhao Y."/>
            <person name="Zhang J."/>
            <person name="Li Y."/>
            <person name="Zhou W."/>
            <person name="Zhang B."/>
            <person name="Hu W."/>
            <person name="Eijk M."/>
            <person name="Tang J."/>
            <person name="Witsenboer H."/>
            <person name="Zhao S."/>
            <person name="Li Z."/>
            <person name="Zhang A."/>
            <person name="Wang D."/>
            <person name="Liang C."/>
        </authorList>
    </citation>
    <scope>NUCLEOTIDE SEQUENCE [LARGE SCALE GENOMIC DNA]</scope>
    <source>
        <strain evidence="2">cv. G1812</strain>
    </source>
</reference>
<evidence type="ECO:0000313" key="3">
    <source>
        <dbReference type="Proteomes" id="UP000015106"/>
    </source>
</evidence>
<keyword evidence="3" id="KW-1185">Reference proteome</keyword>
<feature type="compositionally biased region" description="Basic residues" evidence="1">
    <location>
        <begin position="1"/>
        <end position="16"/>
    </location>
</feature>
<sequence length="40" mass="4409">MQCHGQHKRQAMKKKSVVYGGGKLTLQGALPRSDPVHHQA</sequence>
<accession>A0A8R7QEQ0</accession>
<dbReference type="Gramene" id="TuG1812G0500002165.01.T02">
    <property type="protein sequence ID" value="TuG1812G0500002165.01.T02"/>
    <property type="gene ID" value="TuG1812G0500002165.01"/>
</dbReference>
<protein>
    <submittedName>
        <fullName evidence="2">Uncharacterized protein</fullName>
    </submittedName>
</protein>
<feature type="region of interest" description="Disordered" evidence="1">
    <location>
        <begin position="1"/>
        <end position="40"/>
    </location>
</feature>
<dbReference type="AlphaFoldDB" id="A0A8R7QEQ0"/>
<organism evidence="2 3">
    <name type="scientific">Triticum urartu</name>
    <name type="common">Red wild einkorn</name>
    <name type="synonym">Crithodium urartu</name>
    <dbReference type="NCBI Taxonomy" id="4572"/>
    <lineage>
        <taxon>Eukaryota</taxon>
        <taxon>Viridiplantae</taxon>
        <taxon>Streptophyta</taxon>
        <taxon>Embryophyta</taxon>
        <taxon>Tracheophyta</taxon>
        <taxon>Spermatophyta</taxon>
        <taxon>Magnoliopsida</taxon>
        <taxon>Liliopsida</taxon>
        <taxon>Poales</taxon>
        <taxon>Poaceae</taxon>
        <taxon>BOP clade</taxon>
        <taxon>Pooideae</taxon>
        <taxon>Triticodae</taxon>
        <taxon>Triticeae</taxon>
        <taxon>Triticinae</taxon>
        <taxon>Triticum</taxon>
    </lineage>
</organism>
<evidence type="ECO:0000256" key="1">
    <source>
        <dbReference type="SAM" id="MobiDB-lite"/>
    </source>
</evidence>
<reference evidence="3" key="1">
    <citation type="journal article" date="2013" name="Nature">
        <title>Draft genome of the wheat A-genome progenitor Triticum urartu.</title>
        <authorList>
            <person name="Ling H.Q."/>
            <person name="Zhao S."/>
            <person name="Liu D."/>
            <person name="Wang J."/>
            <person name="Sun H."/>
            <person name="Zhang C."/>
            <person name="Fan H."/>
            <person name="Li D."/>
            <person name="Dong L."/>
            <person name="Tao Y."/>
            <person name="Gao C."/>
            <person name="Wu H."/>
            <person name="Li Y."/>
            <person name="Cui Y."/>
            <person name="Guo X."/>
            <person name="Zheng S."/>
            <person name="Wang B."/>
            <person name="Yu K."/>
            <person name="Liang Q."/>
            <person name="Yang W."/>
            <person name="Lou X."/>
            <person name="Chen J."/>
            <person name="Feng M."/>
            <person name="Jian J."/>
            <person name="Zhang X."/>
            <person name="Luo G."/>
            <person name="Jiang Y."/>
            <person name="Liu J."/>
            <person name="Wang Z."/>
            <person name="Sha Y."/>
            <person name="Zhang B."/>
            <person name="Wu H."/>
            <person name="Tang D."/>
            <person name="Shen Q."/>
            <person name="Xue P."/>
            <person name="Zou S."/>
            <person name="Wang X."/>
            <person name="Liu X."/>
            <person name="Wang F."/>
            <person name="Yang Y."/>
            <person name="An X."/>
            <person name="Dong Z."/>
            <person name="Zhang K."/>
            <person name="Zhang X."/>
            <person name="Luo M.C."/>
            <person name="Dvorak J."/>
            <person name="Tong Y."/>
            <person name="Wang J."/>
            <person name="Yang H."/>
            <person name="Li Z."/>
            <person name="Wang D."/>
            <person name="Zhang A."/>
            <person name="Wang J."/>
        </authorList>
    </citation>
    <scope>NUCLEOTIDE SEQUENCE</scope>
    <source>
        <strain evidence="3">cv. G1812</strain>
    </source>
</reference>
<name>A0A8R7QEQ0_TRIUA</name>